<proteinExistence type="predicted"/>
<name>A0ABT2J3J7_9PSEU</name>
<reference evidence="2 3" key="1">
    <citation type="submission" date="2021-02" db="EMBL/GenBank/DDBJ databases">
        <title>Actinophytocola xerophila sp. nov., isolated from soil of cotton cropping field.</title>
        <authorList>
            <person name="Huang R."/>
            <person name="Chen X."/>
            <person name="Ge X."/>
            <person name="Liu W."/>
        </authorList>
    </citation>
    <scope>NUCLEOTIDE SEQUENCE [LARGE SCALE GENOMIC DNA]</scope>
    <source>
        <strain evidence="2 3">S1-96</strain>
    </source>
</reference>
<evidence type="ECO:0000313" key="2">
    <source>
        <dbReference type="EMBL" id="MCT2582266.1"/>
    </source>
</evidence>
<evidence type="ECO:0000313" key="3">
    <source>
        <dbReference type="Proteomes" id="UP001156441"/>
    </source>
</evidence>
<dbReference type="Pfam" id="PF00583">
    <property type="entry name" value="Acetyltransf_1"/>
    <property type="match status" value="1"/>
</dbReference>
<dbReference type="PANTHER" id="PTHR39173:SF1">
    <property type="entry name" value="ACETYLTRANSFERASE"/>
    <property type="match status" value="1"/>
</dbReference>
<dbReference type="Gene3D" id="3.40.630.30">
    <property type="match status" value="1"/>
</dbReference>
<gene>
    <name evidence="2" type="ORF">JT362_03890</name>
</gene>
<keyword evidence="3" id="KW-1185">Reference proteome</keyword>
<organism evidence="2 3">
    <name type="scientific">Actinophytocola gossypii</name>
    <dbReference type="NCBI Taxonomy" id="2812003"/>
    <lineage>
        <taxon>Bacteria</taxon>
        <taxon>Bacillati</taxon>
        <taxon>Actinomycetota</taxon>
        <taxon>Actinomycetes</taxon>
        <taxon>Pseudonocardiales</taxon>
        <taxon>Pseudonocardiaceae</taxon>
    </lineage>
</organism>
<dbReference type="InterPro" id="IPR000182">
    <property type="entry name" value="GNAT_dom"/>
</dbReference>
<dbReference type="EMBL" id="JAFFZE010000004">
    <property type="protein sequence ID" value="MCT2582266.1"/>
    <property type="molecule type" value="Genomic_DNA"/>
</dbReference>
<feature type="domain" description="N-acetyltransferase" evidence="1">
    <location>
        <begin position="42"/>
        <end position="184"/>
    </location>
</feature>
<protein>
    <submittedName>
        <fullName evidence="2">GNAT family N-acetyltransferase</fullName>
    </submittedName>
</protein>
<accession>A0ABT2J3J7</accession>
<dbReference type="SUPFAM" id="SSF55729">
    <property type="entry name" value="Acyl-CoA N-acyltransferases (Nat)"/>
    <property type="match status" value="1"/>
</dbReference>
<sequence>MVPAREPDELRPELTRPDPRLHASWLAAYAEWPAGSHLDGAGLGADDDVTSQEGFAAWVAKLLRSADAAVEPAPGRAHSTYWWITHEDICLGAIELRHALTPLLLEAGGHIGYSVCPRYRRRGIATWALDVALERARSRGMDRVLLTCSPDNHVSGRMIENAGGVLEDVRDTVVGPKRRYWIVF</sequence>
<dbReference type="PANTHER" id="PTHR39173">
    <property type="entry name" value="ACETYLTRANSFERASE"/>
    <property type="match status" value="1"/>
</dbReference>
<evidence type="ECO:0000259" key="1">
    <source>
        <dbReference type="PROSITE" id="PS51186"/>
    </source>
</evidence>
<dbReference type="InterPro" id="IPR016181">
    <property type="entry name" value="Acyl_CoA_acyltransferase"/>
</dbReference>
<comment type="caution">
    <text evidence="2">The sequence shown here is derived from an EMBL/GenBank/DDBJ whole genome shotgun (WGS) entry which is preliminary data.</text>
</comment>
<dbReference type="Proteomes" id="UP001156441">
    <property type="component" value="Unassembled WGS sequence"/>
</dbReference>
<dbReference type="CDD" id="cd04301">
    <property type="entry name" value="NAT_SF"/>
    <property type="match status" value="1"/>
</dbReference>
<dbReference type="PROSITE" id="PS51186">
    <property type="entry name" value="GNAT"/>
    <property type="match status" value="1"/>
</dbReference>